<dbReference type="Pfam" id="PF02622">
    <property type="entry name" value="DUF179"/>
    <property type="match status" value="1"/>
</dbReference>
<dbReference type="PANTHER" id="PTHR31984:SF17">
    <property type="entry name" value="TRANSCRIPTIONAL REGULATOR"/>
    <property type="match status" value="1"/>
</dbReference>
<dbReference type="InterPro" id="IPR003774">
    <property type="entry name" value="AlgH-like"/>
</dbReference>
<evidence type="ECO:0008006" key="3">
    <source>
        <dbReference type="Google" id="ProtNLM"/>
    </source>
</evidence>
<dbReference type="AlphaFoldDB" id="A0A7R9Z8I4"/>
<protein>
    <recommendedName>
        <fullName evidence="3">Transcriptional regulator</fullName>
    </recommendedName>
</protein>
<dbReference type="SUPFAM" id="SSF143456">
    <property type="entry name" value="VC0467-like"/>
    <property type="match status" value="1"/>
</dbReference>
<evidence type="ECO:0000313" key="2">
    <source>
        <dbReference type="EMBL" id="CAD8310436.1"/>
    </source>
</evidence>
<organism evidence="2">
    <name type="scientific">Pseudictyota dubia</name>
    <dbReference type="NCBI Taxonomy" id="2749911"/>
    <lineage>
        <taxon>Eukaryota</taxon>
        <taxon>Sar</taxon>
        <taxon>Stramenopiles</taxon>
        <taxon>Ochrophyta</taxon>
        <taxon>Bacillariophyta</taxon>
        <taxon>Mediophyceae</taxon>
        <taxon>Biddulphiophycidae</taxon>
        <taxon>Eupodiscales</taxon>
        <taxon>Odontellaceae</taxon>
        <taxon>Pseudictyota</taxon>
    </lineage>
</organism>
<name>A0A7R9Z8I4_9STRA</name>
<reference evidence="2" key="1">
    <citation type="submission" date="2021-01" db="EMBL/GenBank/DDBJ databases">
        <authorList>
            <person name="Corre E."/>
            <person name="Pelletier E."/>
            <person name="Niang G."/>
            <person name="Scheremetjew M."/>
            <person name="Finn R."/>
            <person name="Kale V."/>
            <person name="Holt S."/>
            <person name="Cochrane G."/>
            <person name="Meng A."/>
            <person name="Brown T."/>
            <person name="Cohen L."/>
        </authorList>
    </citation>
    <scope>NUCLEOTIDE SEQUENCE</scope>
    <source>
        <strain evidence="2">CCMP147</strain>
    </source>
</reference>
<dbReference type="EMBL" id="HBED01019613">
    <property type="protein sequence ID" value="CAD8310436.1"/>
    <property type="molecule type" value="Transcribed_RNA"/>
</dbReference>
<dbReference type="Gene3D" id="3.40.1740.10">
    <property type="entry name" value="VC0467-like"/>
    <property type="match status" value="1"/>
</dbReference>
<proteinExistence type="predicted"/>
<dbReference type="PANTHER" id="PTHR31984">
    <property type="entry name" value="TRANSPORTER, PUTATIVE (DUF179)-RELATED"/>
    <property type="match status" value="1"/>
</dbReference>
<accession>A0A7R9Z8I4</accession>
<sequence>MTRPIPGVVQALVLFIPSTFQSDAAFVPSQHLPMLAHRTSSFQKSEQSCQGSSCLCMSKNPDRARVEKTLEDLMDNDWRVFRAKLVMQESREAEELERKKADNLEFDDDNLVKQEKLSKLFAGVISSVFPSNNPEEANTDIPSDDQDNSPSSSIFDGDAVGGATTSSVLPEECQDPFASPAELPILMQSESVKLDRHRWAHPIPHIEPGCVLVANERLGGVFHQTVVLIVDHHESAGSTGIVINRPMPGKLLKVASENPSNVNLSLKLAFNTASVTYGGPVMQEEYSILHSFGEVEGSKKVAPGLFVGGSEELMNEVRRNNFNPEHALFVKGHAAWVPGQLAREISKGVWYSASVSHDFILRYAGAPVSENDNRDDLWSDILTCMGGRYAEIAMQHAGRGDKRMMP</sequence>
<evidence type="ECO:0000256" key="1">
    <source>
        <dbReference type="SAM" id="MobiDB-lite"/>
    </source>
</evidence>
<gene>
    <name evidence="2" type="ORF">TDUB1175_LOCUS9809</name>
</gene>
<feature type="region of interest" description="Disordered" evidence="1">
    <location>
        <begin position="131"/>
        <end position="174"/>
    </location>
</feature>